<reference evidence="2 3" key="1">
    <citation type="submission" date="2020-02" db="EMBL/GenBank/DDBJ databases">
        <title>Broccoli isolated Pseudomonas sp.</title>
        <authorList>
            <person name="Fujikawa T."/>
            <person name="Sawada H."/>
        </authorList>
    </citation>
    <scope>NUCLEOTIDE SEQUENCE [LARGE SCALE GENOMIC DNA]</scope>
    <source>
        <strain evidence="2 3">JCM 32154</strain>
    </source>
</reference>
<dbReference type="AlphaFoldDB" id="A0A6I5RTP1"/>
<keyword evidence="3" id="KW-1185">Reference proteome</keyword>
<sequence>MSGAYLLLDSLQIQHLPTRLAQLAPGAPMHLLYLNTAYADLIDCSPILIPVVPDSDLARTFAMMWRGSAGLWLETDVDEYELLEHLRSLVHVQLDGGCSAFFRYVDPRIARLWLTGLMPVARDRVMGPIRCVQLPDTDGSELRITQQNPEQPSARYASTPWLQLSSEQLAHIVQAQREGFDDRLVEHALRYFPDCFEGLDEPARRQWAMACRRSAERQGFSAEDEVMCWVALYARLGEAFPDGPEHAVYRKRLKEPGLLPEQRLSNLLTELSQHPLNHKERME</sequence>
<proteinExistence type="predicted"/>
<accession>A0A6I5RTP1</accession>
<dbReference type="EMBL" id="JAAHBT010000154">
    <property type="protein sequence ID" value="NES10708.1"/>
    <property type="molecule type" value="Genomic_DNA"/>
</dbReference>
<gene>
    <name evidence="2" type="ORF">G3O07_14775</name>
</gene>
<dbReference type="Proteomes" id="UP000471751">
    <property type="component" value="Unassembled WGS sequence"/>
</dbReference>
<evidence type="ECO:0000313" key="2">
    <source>
        <dbReference type="EMBL" id="NES10708.1"/>
    </source>
</evidence>
<comment type="caution">
    <text evidence="2">The sequence shown here is derived from an EMBL/GenBank/DDBJ whole genome shotgun (WGS) entry which is preliminary data.</text>
</comment>
<protein>
    <submittedName>
        <fullName evidence="2">DUF4123 domain-containing protein</fullName>
    </submittedName>
</protein>
<feature type="domain" description="DUF4123" evidence="1">
    <location>
        <begin position="5"/>
        <end position="119"/>
    </location>
</feature>
<dbReference type="RefSeq" id="WP_163937249.1">
    <property type="nucleotide sequence ID" value="NZ_BMQU01000067.1"/>
</dbReference>
<dbReference type="InterPro" id="IPR025391">
    <property type="entry name" value="DUF4123"/>
</dbReference>
<organism evidence="2 3">
    <name type="scientific">Pseudomonas laurentiana</name>
    <dbReference type="NCBI Taxonomy" id="2364649"/>
    <lineage>
        <taxon>Bacteria</taxon>
        <taxon>Pseudomonadati</taxon>
        <taxon>Pseudomonadota</taxon>
        <taxon>Gammaproteobacteria</taxon>
        <taxon>Pseudomonadales</taxon>
        <taxon>Pseudomonadaceae</taxon>
        <taxon>Pseudomonas</taxon>
    </lineage>
</organism>
<dbReference type="Pfam" id="PF13503">
    <property type="entry name" value="DUF4123"/>
    <property type="match status" value="1"/>
</dbReference>
<name>A0A6I5RTP1_9PSED</name>
<evidence type="ECO:0000259" key="1">
    <source>
        <dbReference type="Pfam" id="PF13503"/>
    </source>
</evidence>
<evidence type="ECO:0000313" key="3">
    <source>
        <dbReference type="Proteomes" id="UP000471751"/>
    </source>
</evidence>